<dbReference type="Proteomes" id="UP000682134">
    <property type="component" value="Unassembled WGS sequence"/>
</dbReference>
<gene>
    <name evidence="2" type="ORF">J5Y03_10055</name>
</gene>
<evidence type="ECO:0000313" key="2">
    <source>
        <dbReference type="EMBL" id="MBP0725530.1"/>
    </source>
</evidence>
<evidence type="ECO:0000259" key="1">
    <source>
        <dbReference type="Pfam" id="PF24032"/>
    </source>
</evidence>
<feature type="domain" description="YqbQ/XkdQ" evidence="1">
    <location>
        <begin position="15"/>
        <end position="304"/>
    </location>
</feature>
<comment type="caution">
    <text evidence="2">The sequence shown here is derived from an EMBL/GenBank/DDBJ whole genome shotgun (WGS) entry which is preliminary data.</text>
</comment>
<accession>A0A940NJG4</accession>
<protein>
    <recommendedName>
        <fullName evidence="1">YqbQ/XkdQ domain-containing protein</fullName>
    </recommendedName>
</protein>
<dbReference type="RefSeq" id="WP_209405169.1">
    <property type="nucleotide sequence ID" value="NZ_JAGIYQ010000005.1"/>
</dbReference>
<keyword evidence="3" id="KW-1185">Reference proteome</keyword>
<dbReference type="Pfam" id="PF24032">
    <property type="entry name" value="YQBQ"/>
    <property type="match status" value="1"/>
</dbReference>
<name>A0A940NJG4_9BACI</name>
<dbReference type="InterPro" id="IPR056937">
    <property type="entry name" value="YqbQ/XkdQ"/>
</dbReference>
<reference evidence="2" key="1">
    <citation type="submission" date="2021-04" db="EMBL/GenBank/DDBJ databases">
        <title>Genome seq and assembly of Bacillus sp.</title>
        <authorList>
            <person name="Chhetri G."/>
        </authorList>
    </citation>
    <scope>NUCLEOTIDE SEQUENCE</scope>
    <source>
        <strain evidence="2">RG28</strain>
    </source>
</reference>
<sequence length="313" mass="35400">MKLLINKKEMHFISVSWKGSKYGAARSLSIVLPSSPKDVNVPKYTISAGDSVIYIDELGNEIFRGVVFYKEKSFHGNTISITAYDYLIYLLKSKTAYNLKTTTPSQMLKKISNESGISVGTIADAYITVKTDVYIDYSYYDIIMDVYKKVSAITKEKYFLSINRGKLNALNAGKEIKNFSLENYKNISDSTYTETIENVINRVIAVDDKGKRIGVYNGSNQNKWGIFQCVYQKEEKKNVEIEAKKLFHGADLQATISAMGDTRCISGYGVRIKEPYTGLIGLFYIEEDEHNWENGVYTMNLTLNFKNIMDGAS</sequence>
<dbReference type="SUPFAM" id="SSF69279">
    <property type="entry name" value="Phage tail proteins"/>
    <property type="match status" value="1"/>
</dbReference>
<proteinExistence type="predicted"/>
<dbReference type="EMBL" id="JAGIYQ010000005">
    <property type="protein sequence ID" value="MBP0725530.1"/>
    <property type="molecule type" value="Genomic_DNA"/>
</dbReference>
<evidence type="ECO:0000313" key="3">
    <source>
        <dbReference type="Proteomes" id="UP000682134"/>
    </source>
</evidence>
<dbReference type="AlphaFoldDB" id="A0A940NJG4"/>
<organism evidence="2 3">
    <name type="scientific">Gottfriedia endophytica</name>
    <dbReference type="NCBI Taxonomy" id="2820819"/>
    <lineage>
        <taxon>Bacteria</taxon>
        <taxon>Bacillati</taxon>
        <taxon>Bacillota</taxon>
        <taxon>Bacilli</taxon>
        <taxon>Bacillales</taxon>
        <taxon>Bacillaceae</taxon>
        <taxon>Gottfriedia</taxon>
    </lineage>
</organism>